<evidence type="ECO:0000313" key="2">
    <source>
        <dbReference type="EMBL" id="CAI6341195.1"/>
    </source>
</evidence>
<gene>
    <name evidence="2" type="ORF">PDIGIT_LOCUS14388</name>
</gene>
<reference evidence="2" key="1">
    <citation type="submission" date="2023-01" db="EMBL/GenBank/DDBJ databases">
        <authorList>
            <person name="Van Ghelder C."/>
            <person name="Rancurel C."/>
        </authorList>
    </citation>
    <scope>NUCLEOTIDE SEQUENCE</scope>
    <source>
        <strain evidence="2">CNCM I-4278</strain>
    </source>
</reference>
<keyword evidence="3" id="KW-1185">Reference proteome</keyword>
<accession>A0A9W4XUK1</accession>
<organism evidence="2 3">
    <name type="scientific">Periconia digitata</name>
    <dbReference type="NCBI Taxonomy" id="1303443"/>
    <lineage>
        <taxon>Eukaryota</taxon>
        <taxon>Fungi</taxon>
        <taxon>Dikarya</taxon>
        <taxon>Ascomycota</taxon>
        <taxon>Pezizomycotina</taxon>
        <taxon>Dothideomycetes</taxon>
        <taxon>Pleosporomycetidae</taxon>
        <taxon>Pleosporales</taxon>
        <taxon>Massarineae</taxon>
        <taxon>Periconiaceae</taxon>
        <taxon>Periconia</taxon>
    </lineage>
</organism>
<sequence>MSKDDSLHYKTAREGKGDDGIAIFLFAPHCLPDRPPSKPKPQKAKRKRSPRKDIQGKKQIIIPRVNTQLNCRAGTRRPLHLTQTPQSVSCFVSRVALAGKPHVLHTYIHHAWLFFPPCLSPVLCFYYSVSGTLTYMMQVCVHACVYGASGVKGGGIVNRVPTISPKAHRNRKKV</sequence>
<dbReference type="AlphaFoldDB" id="A0A9W4XUK1"/>
<evidence type="ECO:0000313" key="3">
    <source>
        <dbReference type="Proteomes" id="UP001152607"/>
    </source>
</evidence>
<proteinExistence type="predicted"/>
<dbReference type="EMBL" id="CAOQHR010000011">
    <property type="protein sequence ID" value="CAI6341195.1"/>
    <property type="molecule type" value="Genomic_DNA"/>
</dbReference>
<feature type="region of interest" description="Disordered" evidence="1">
    <location>
        <begin position="28"/>
        <end position="56"/>
    </location>
</feature>
<name>A0A9W4XUK1_9PLEO</name>
<dbReference type="Proteomes" id="UP001152607">
    <property type="component" value="Unassembled WGS sequence"/>
</dbReference>
<evidence type="ECO:0000256" key="1">
    <source>
        <dbReference type="SAM" id="MobiDB-lite"/>
    </source>
</evidence>
<comment type="caution">
    <text evidence="2">The sequence shown here is derived from an EMBL/GenBank/DDBJ whole genome shotgun (WGS) entry which is preliminary data.</text>
</comment>
<protein>
    <submittedName>
        <fullName evidence="2">Uncharacterized protein</fullName>
    </submittedName>
</protein>
<feature type="compositionally biased region" description="Basic residues" evidence="1">
    <location>
        <begin position="40"/>
        <end position="50"/>
    </location>
</feature>